<dbReference type="AlphaFoldDB" id="G5QG78"/>
<dbReference type="Proteomes" id="UP000004903">
    <property type="component" value="Unassembled WGS sequence"/>
</dbReference>
<organism evidence="1 2">
    <name type="scientific">Salmonella enterica subsp. enterica serovar Rubislaw str. A4-653</name>
    <dbReference type="NCBI Taxonomy" id="913081"/>
    <lineage>
        <taxon>Bacteria</taxon>
        <taxon>Pseudomonadati</taxon>
        <taxon>Pseudomonadota</taxon>
        <taxon>Gammaproteobacteria</taxon>
        <taxon>Enterobacterales</taxon>
        <taxon>Enterobacteriaceae</taxon>
        <taxon>Salmonella</taxon>
    </lineage>
</organism>
<dbReference type="EMBL" id="AFCT01000529">
    <property type="protein sequence ID" value="EHC92541.1"/>
    <property type="molecule type" value="Genomic_DNA"/>
</dbReference>
<sequence length="50" mass="6408">MEMNKEFEIWVLRRYGNRYDLTRDKYGFYCREIVKRMFETWRYCRGLSVV</sequence>
<protein>
    <submittedName>
        <fullName evidence="1">Putative bacteriophage protein</fullName>
    </submittedName>
</protein>
<comment type="caution">
    <text evidence="1">The sequence shown here is derived from an EMBL/GenBank/DDBJ whole genome shotgun (WGS) entry which is preliminary data.</text>
</comment>
<evidence type="ECO:0000313" key="2">
    <source>
        <dbReference type="Proteomes" id="UP000004903"/>
    </source>
</evidence>
<gene>
    <name evidence="1" type="ORF">LTSERUB_1405</name>
</gene>
<accession>G5QG78</accession>
<name>G5QG78_SALRU</name>
<dbReference type="PATRIC" id="fig|913081.3.peg.1153"/>
<evidence type="ECO:0000313" key="1">
    <source>
        <dbReference type="EMBL" id="EHC92541.1"/>
    </source>
</evidence>
<proteinExistence type="predicted"/>
<reference evidence="1 2" key="1">
    <citation type="journal article" date="2011" name="BMC Genomics">
        <title>Genome sequencing reveals diversification of virulence factor content and possible host adaptation in distinct subpopulations of Salmonella enterica.</title>
        <authorList>
            <person name="den Bakker H.C."/>
            <person name="Moreno Switt A.I."/>
            <person name="Govoni G."/>
            <person name="Cummings C.A."/>
            <person name="Ranieri M.L."/>
            <person name="Degoricija L."/>
            <person name="Hoelzer K."/>
            <person name="Rodriguez-Rivera L.D."/>
            <person name="Brown S."/>
            <person name="Bolchacova E."/>
            <person name="Furtado M.R."/>
            <person name="Wiedmann M."/>
        </authorList>
    </citation>
    <scope>NUCLEOTIDE SEQUENCE [LARGE SCALE GENOMIC DNA]</scope>
    <source>
        <strain evidence="1 2">A4-653</strain>
    </source>
</reference>